<proteinExistence type="predicted"/>
<dbReference type="Proteomes" id="UP000007881">
    <property type="component" value="Chromosome"/>
</dbReference>
<keyword evidence="4" id="KW-1185">Reference proteome</keyword>
<reference evidence="3 4" key="1">
    <citation type="submission" date="2012-02" db="EMBL/GenBank/DDBJ databases">
        <title>Complete genome sequence of Phycisphaera mikurensis NBRC 102666.</title>
        <authorList>
            <person name="Ankai A."/>
            <person name="Hosoyama A."/>
            <person name="Terui Y."/>
            <person name="Sekine M."/>
            <person name="Fukai R."/>
            <person name="Kato Y."/>
            <person name="Nakamura S."/>
            <person name="Yamada-Narita S."/>
            <person name="Kawakoshi A."/>
            <person name="Fukunaga Y."/>
            <person name="Yamazaki S."/>
            <person name="Fujita N."/>
        </authorList>
    </citation>
    <scope>NUCLEOTIDE SEQUENCE [LARGE SCALE GENOMIC DNA]</scope>
    <source>
        <strain evidence="4">NBRC 102666 / KCTC 22515 / FYK2301M01</strain>
    </source>
</reference>
<evidence type="ECO:0000313" key="3">
    <source>
        <dbReference type="EMBL" id="BAM03072.1"/>
    </source>
</evidence>
<protein>
    <recommendedName>
        <fullName evidence="2">GH29D-like beta-sandwich domain-containing protein</fullName>
    </recommendedName>
</protein>
<feature type="domain" description="GH29D-like beta-sandwich" evidence="2">
    <location>
        <begin position="696"/>
        <end position="747"/>
    </location>
</feature>
<evidence type="ECO:0000256" key="1">
    <source>
        <dbReference type="SAM" id="SignalP"/>
    </source>
</evidence>
<keyword evidence="1" id="KW-0732">Signal</keyword>
<evidence type="ECO:0000259" key="2">
    <source>
        <dbReference type="Pfam" id="PF13290"/>
    </source>
</evidence>
<dbReference type="KEGG" id="phm:PSMK_09130"/>
<gene>
    <name evidence="3" type="ordered locus">PSMK_09130</name>
</gene>
<organism evidence="3 4">
    <name type="scientific">Phycisphaera mikurensis (strain NBRC 102666 / KCTC 22515 / FYK2301M01)</name>
    <dbReference type="NCBI Taxonomy" id="1142394"/>
    <lineage>
        <taxon>Bacteria</taxon>
        <taxon>Pseudomonadati</taxon>
        <taxon>Planctomycetota</taxon>
        <taxon>Phycisphaerae</taxon>
        <taxon>Phycisphaerales</taxon>
        <taxon>Phycisphaeraceae</taxon>
        <taxon>Phycisphaera</taxon>
    </lineage>
</organism>
<feature type="chain" id="PRO_5003629593" description="GH29D-like beta-sandwich domain-containing protein" evidence="1">
    <location>
        <begin position="18"/>
        <end position="753"/>
    </location>
</feature>
<feature type="signal peptide" evidence="1">
    <location>
        <begin position="1"/>
        <end position="17"/>
    </location>
</feature>
<accession>I0ICT4</accession>
<name>I0ICT4_PHYMF</name>
<dbReference type="STRING" id="1142394.PSMK_09130"/>
<evidence type="ECO:0000313" key="4">
    <source>
        <dbReference type="Proteomes" id="UP000007881"/>
    </source>
</evidence>
<sequence>MLAVVVAVLAPALAAVAESALPASLLEVELRGGEVLEVPSFDLSTASAGWQNQPNLYWDFREADGENPAHWFPVVEPFDEGGEPDWLARGTWSERNIRLKPNRRYLLSTLIRADFDRRFLELNLGLACMDDAANPFPGRREIGFPAKTEGPRGWERFETVITTPPNGGIKLGRPTFYLYLGAEYERPVEVDFAIADLTVVELPQTPLVPAHDPVAEVTFAGGPGTLPMAVEPVQTRDDGTMEVNVTGVRWVVDPAAGTIAAHQRIDFPRPLATWSVDLPLGGLEVAREDETVAVLQNEHVALGFQCDGMLALYPTRAAEIVVTSELAAPFVRYGDGHLLASDGLGGFSVNPHPPLGSGKLPDTEPVTPDLDFAGFDRTDLESLSEAPAGWQIRWRLDAGERLFLSAFPPRAYDWEASFDLMWHLTYRGDPAGDYTSDWVEPVDTFLLWDFHAREWGMSFGDRYLAIDPAEIREHVGFAQDAGKRAIFYTSAWFFGSRDAELWADAVTDEVEEYGFDGFYSDGLPAVEWLVGYEELRLLRERLGDKLIVVHDSVPQSGRHPAALSPFLYTYTTATYMAEHLATDAGPTWPWVRYVIGQHRVSNAVGTVKGDAWTGPGFEKPMDPFLAGLIWNARRGEHSGEGINQEYVPVQRELRALWEEHGEDPYFYDRYLVEKARVLTGFRVGPAAMPIIEMANGKTTLRSRTEGATIHYTLDGSEPTGDSPIYDGPLETATGVRAIAVAEGLEPSPPTPAP</sequence>
<dbReference type="EMBL" id="AP012338">
    <property type="protein sequence ID" value="BAM03072.1"/>
    <property type="molecule type" value="Genomic_DNA"/>
</dbReference>
<dbReference type="InterPro" id="IPR059177">
    <property type="entry name" value="GH29D-like_dom"/>
</dbReference>
<dbReference type="AlphaFoldDB" id="I0ICT4"/>
<dbReference type="Pfam" id="PF13290">
    <property type="entry name" value="CHB_HEX_C_1"/>
    <property type="match status" value="1"/>
</dbReference>
<dbReference type="HOGENOM" id="CLU_012009_0_0_0"/>